<dbReference type="PANTHER" id="PTHR46890:SF48">
    <property type="entry name" value="RNA-DIRECTED DNA POLYMERASE"/>
    <property type="match status" value="1"/>
</dbReference>
<evidence type="ECO:0000313" key="1">
    <source>
        <dbReference type="EMBL" id="KAH1129816.1"/>
    </source>
</evidence>
<keyword evidence="2" id="KW-1185">Reference proteome</keyword>
<proteinExistence type="predicted"/>
<comment type="caution">
    <text evidence="1">The sequence shown here is derived from an EMBL/GenBank/DDBJ whole genome shotgun (WGS) entry which is preliminary data.</text>
</comment>
<dbReference type="Proteomes" id="UP000828251">
    <property type="component" value="Unassembled WGS sequence"/>
</dbReference>
<dbReference type="PANTHER" id="PTHR46890">
    <property type="entry name" value="NON-LTR RETROLELEMENT REVERSE TRANSCRIPTASE-LIKE PROTEIN-RELATED"/>
    <property type="match status" value="1"/>
</dbReference>
<name>A0A9D3WJY6_9ROSI</name>
<dbReference type="InterPro" id="IPR052343">
    <property type="entry name" value="Retrotransposon-Effector_Assoc"/>
</dbReference>
<accession>A0A9D3WJY6</accession>
<dbReference type="EMBL" id="JAIQCV010000001">
    <property type="protein sequence ID" value="KAH1129816.1"/>
    <property type="molecule type" value="Genomic_DNA"/>
</dbReference>
<reference evidence="1 2" key="1">
    <citation type="journal article" date="2021" name="Plant Biotechnol. J.">
        <title>Multi-omics assisted identification of the key and species-specific regulatory components of drought-tolerant mechanisms in Gossypium stocksii.</title>
        <authorList>
            <person name="Yu D."/>
            <person name="Ke L."/>
            <person name="Zhang D."/>
            <person name="Wu Y."/>
            <person name="Sun Y."/>
            <person name="Mei J."/>
            <person name="Sun J."/>
            <person name="Sun Y."/>
        </authorList>
    </citation>
    <scope>NUCLEOTIDE SEQUENCE [LARGE SCALE GENOMIC DNA]</scope>
    <source>
        <strain evidence="2">cv. E1</strain>
        <tissue evidence="1">Leaf</tissue>
    </source>
</reference>
<gene>
    <name evidence="1" type="ORF">J1N35_001194</name>
</gene>
<protein>
    <recommendedName>
        <fullName evidence="3">Reverse transcriptase domain-containing protein</fullName>
    </recommendedName>
</protein>
<dbReference type="AlphaFoldDB" id="A0A9D3WJY6"/>
<dbReference type="OrthoDB" id="1938551at2759"/>
<evidence type="ECO:0000313" key="2">
    <source>
        <dbReference type="Proteomes" id="UP000828251"/>
    </source>
</evidence>
<organism evidence="1 2">
    <name type="scientific">Gossypium stocksii</name>
    <dbReference type="NCBI Taxonomy" id="47602"/>
    <lineage>
        <taxon>Eukaryota</taxon>
        <taxon>Viridiplantae</taxon>
        <taxon>Streptophyta</taxon>
        <taxon>Embryophyta</taxon>
        <taxon>Tracheophyta</taxon>
        <taxon>Spermatophyta</taxon>
        <taxon>Magnoliopsida</taxon>
        <taxon>eudicotyledons</taxon>
        <taxon>Gunneridae</taxon>
        <taxon>Pentapetalae</taxon>
        <taxon>rosids</taxon>
        <taxon>malvids</taxon>
        <taxon>Malvales</taxon>
        <taxon>Malvaceae</taxon>
        <taxon>Malvoideae</taxon>
        <taxon>Gossypium</taxon>
    </lineage>
</organism>
<sequence>MSGSISSLHSKFTDRIKIWNKEVYGHISSRKKFLSCKLELIEIERERSSSKSLGHVEIEVREELENVFYHEEILWRQKARYDWLVLGDWNTKFFHSRTLKRRNHNRIIALKNSLREWVFDDDMLKLEAVNFYSNLYGEHLGPRRDFPSAAFPGLNNDDFNFLNRQWDHVDASICTWVKEVFKGKSIDPNLNNTLLVLIPKIQNPVKFSQFRPISLCFVLYKIVIKIITNRFEVVFPRLIALEQASFVAGRNITDNIIIA</sequence>
<evidence type="ECO:0008006" key="3">
    <source>
        <dbReference type="Google" id="ProtNLM"/>
    </source>
</evidence>